<name>A0ABR1GLA3_9HYPO</name>
<dbReference type="EMBL" id="JAZAVJ010000290">
    <property type="protein sequence ID" value="KAK7402651.1"/>
    <property type="molecule type" value="Genomic_DNA"/>
</dbReference>
<reference evidence="1 2" key="1">
    <citation type="journal article" date="2025" name="Microbiol. Resour. Announc.">
        <title>Draft genome sequences for Neonectria magnoliae and Neonectria punicea, canker pathogens of Liriodendron tulipifera and Acer saccharum in West Virginia.</title>
        <authorList>
            <person name="Petronek H.M."/>
            <person name="Kasson M.T."/>
            <person name="Metheny A.M."/>
            <person name="Stauder C.M."/>
            <person name="Lovett B."/>
            <person name="Lynch S.C."/>
            <person name="Garnas J.R."/>
            <person name="Kasson L.R."/>
            <person name="Stajich J.E."/>
        </authorList>
    </citation>
    <scope>NUCLEOTIDE SEQUENCE [LARGE SCALE GENOMIC DNA]</scope>
    <source>
        <strain evidence="1 2">NRRL 64653</strain>
    </source>
</reference>
<evidence type="ECO:0000313" key="1">
    <source>
        <dbReference type="EMBL" id="KAK7402651.1"/>
    </source>
</evidence>
<keyword evidence="2" id="KW-1185">Reference proteome</keyword>
<organism evidence="1 2">
    <name type="scientific">Neonectria punicea</name>
    <dbReference type="NCBI Taxonomy" id="979145"/>
    <lineage>
        <taxon>Eukaryota</taxon>
        <taxon>Fungi</taxon>
        <taxon>Dikarya</taxon>
        <taxon>Ascomycota</taxon>
        <taxon>Pezizomycotina</taxon>
        <taxon>Sordariomycetes</taxon>
        <taxon>Hypocreomycetidae</taxon>
        <taxon>Hypocreales</taxon>
        <taxon>Nectriaceae</taxon>
        <taxon>Neonectria</taxon>
    </lineage>
</organism>
<accession>A0ABR1GLA3</accession>
<sequence length="311" mass="34218">MSTPGALEKDPFSFDIQLNTDEARRDFHGKNEEGEIQRPNVVDNICRGLLLQARVDRIAHGTESKDGHPATLVVFGFRFHGIDEKRRFKRAIITMTFGDEQKRPKADPEVIALWPNGDFTLGEPTDVDIEHTTSGEVGAETTTAGVTSTVAQAGVHTAMQWEKKKSYTKKDQSRLKGSIILDTKVRDYGLSNAVRLTISEDTTATSGLVADFRAVVLLKRRNNDCFLGTVRVNAMGHFAYNAIQGLRDLTGFTPGNDPVKFKPGVQYLRPPMLARFLETKLAAEIDEDNLNAAKLDELGGVLGSMLLATSV</sequence>
<evidence type="ECO:0000313" key="2">
    <source>
        <dbReference type="Proteomes" id="UP001498476"/>
    </source>
</evidence>
<dbReference type="Proteomes" id="UP001498476">
    <property type="component" value="Unassembled WGS sequence"/>
</dbReference>
<proteinExistence type="predicted"/>
<gene>
    <name evidence="1" type="ORF">QQX98_011597</name>
</gene>
<comment type="caution">
    <text evidence="1">The sequence shown here is derived from an EMBL/GenBank/DDBJ whole genome shotgun (WGS) entry which is preliminary data.</text>
</comment>
<protein>
    <submittedName>
        <fullName evidence="1">Uncharacterized protein</fullName>
    </submittedName>
</protein>